<organism evidence="2 3">
    <name type="scientific">Pectobacterium phage vB_PcaM_CBB</name>
    <dbReference type="NCBI Taxonomy" id="2772511"/>
    <lineage>
        <taxon>Viruses</taxon>
        <taxon>Duplodnaviria</taxon>
        <taxon>Heunggongvirae</taxon>
        <taxon>Uroviricota</taxon>
        <taxon>Caudoviricetes</taxon>
        <taxon>Mimasvirus</taxon>
        <taxon>Mimasvirus CBB</taxon>
    </lineage>
</organism>
<dbReference type="GO" id="GO:0005524">
    <property type="term" value="F:ATP binding"/>
    <property type="evidence" value="ECO:0007669"/>
    <property type="project" value="InterPro"/>
</dbReference>
<dbReference type="InterPro" id="IPR037124">
    <property type="entry name" value="Chaperonin_GroES_sf"/>
</dbReference>
<dbReference type="SMART" id="SM00883">
    <property type="entry name" value="Cpn10"/>
    <property type="match status" value="1"/>
</dbReference>
<protein>
    <submittedName>
        <fullName evidence="2">Co-chaperonin GroES</fullName>
    </submittedName>
</protein>
<dbReference type="EMBL" id="KU574722">
    <property type="protein sequence ID" value="AMM43832.1"/>
    <property type="molecule type" value="Genomic_DNA"/>
</dbReference>
<accession>A0A1L2CUY1</accession>
<dbReference type="InterPro" id="IPR020818">
    <property type="entry name" value="Chaperonin_GroES"/>
</dbReference>
<dbReference type="SUPFAM" id="SSF50129">
    <property type="entry name" value="GroES-like"/>
    <property type="match status" value="1"/>
</dbReference>
<dbReference type="GO" id="GO:0044183">
    <property type="term" value="F:protein folding chaperone"/>
    <property type="evidence" value="ECO:0007669"/>
    <property type="project" value="InterPro"/>
</dbReference>
<dbReference type="CDD" id="cd00320">
    <property type="entry name" value="cpn10"/>
    <property type="match status" value="1"/>
</dbReference>
<dbReference type="Gene3D" id="2.30.33.40">
    <property type="entry name" value="GroES chaperonin"/>
    <property type="match status" value="1"/>
</dbReference>
<evidence type="ECO:0000256" key="1">
    <source>
        <dbReference type="ARBA" id="ARBA00023186"/>
    </source>
</evidence>
<keyword evidence="3" id="KW-1185">Reference proteome</keyword>
<dbReference type="Pfam" id="PF00166">
    <property type="entry name" value="Cpn10"/>
    <property type="match status" value="1"/>
</dbReference>
<gene>
    <name evidence="2" type="ORF">CBB_268</name>
</gene>
<name>A0A1L2CUY1_9CAUD</name>
<keyword evidence="1" id="KW-0143">Chaperone</keyword>
<evidence type="ECO:0000313" key="3">
    <source>
        <dbReference type="Proteomes" id="UP000223891"/>
    </source>
</evidence>
<reference evidence="3" key="1">
    <citation type="submission" date="2016-01" db="EMBL/GenBank/DDBJ databases">
        <title>Isolation and Characterization of Enterobacteria phage CBB.</title>
        <authorList>
            <person name="Buttimer C.T.H."/>
            <person name="Hendrix H."/>
            <person name="Alexandre H."/>
            <person name="O'Mahony J."/>
            <person name="Lavigne R."/>
            <person name="Coffey A."/>
        </authorList>
    </citation>
    <scope>NUCLEOTIDE SEQUENCE [LARGE SCALE GENOMIC DNA]</scope>
</reference>
<dbReference type="Proteomes" id="UP000223891">
    <property type="component" value="Segment"/>
</dbReference>
<dbReference type="InterPro" id="IPR011032">
    <property type="entry name" value="GroES-like_sf"/>
</dbReference>
<sequence length="99" mass="10735">MESNMSLQAINDYVIVELIDNTKQSSAGLILTSVEPPCTGTVITVGPGRVLNDGSREEHNIQVGDVIVFGKSSLNMPLEDDDKTFYVMKTSDIFGKKNG</sequence>
<proteinExistence type="predicted"/>
<dbReference type="PRINTS" id="PR00297">
    <property type="entry name" value="CHAPERONIN10"/>
</dbReference>
<evidence type="ECO:0000313" key="2">
    <source>
        <dbReference type="EMBL" id="AMM43832.1"/>
    </source>
</evidence>